<organism evidence="2 3">
    <name type="scientific">Ameca splendens</name>
    <dbReference type="NCBI Taxonomy" id="208324"/>
    <lineage>
        <taxon>Eukaryota</taxon>
        <taxon>Metazoa</taxon>
        <taxon>Chordata</taxon>
        <taxon>Craniata</taxon>
        <taxon>Vertebrata</taxon>
        <taxon>Euteleostomi</taxon>
        <taxon>Actinopterygii</taxon>
        <taxon>Neopterygii</taxon>
        <taxon>Teleostei</taxon>
        <taxon>Neoteleostei</taxon>
        <taxon>Acanthomorphata</taxon>
        <taxon>Ovalentaria</taxon>
        <taxon>Atherinomorphae</taxon>
        <taxon>Cyprinodontiformes</taxon>
        <taxon>Goodeidae</taxon>
        <taxon>Ameca</taxon>
    </lineage>
</organism>
<gene>
    <name evidence="2" type="ORF">AMECASPLE_018085</name>
</gene>
<dbReference type="Proteomes" id="UP001469553">
    <property type="component" value="Unassembled WGS sequence"/>
</dbReference>
<dbReference type="EMBL" id="JAHRIP010020198">
    <property type="protein sequence ID" value="MEQ2287955.1"/>
    <property type="molecule type" value="Genomic_DNA"/>
</dbReference>
<keyword evidence="3" id="KW-1185">Reference proteome</keyword>
<feature type="region of interest" description="Disordered" evidence="1">
    <location>
        <begin position="98"/>
        <end position="117"/>
    </location>
</feature>
<reference evidence="2 3" key="1">
    <citation type="submission" date="2021-06" db="EMBL/GenBank/DDBJ databases">
        <authorList>
            <person name="Palmer J.M."/>
        </authorList>
    </citation>
    <scope>NUCLEOTIDE SEQUENCE [LARGE SCALE GENOMIC DNA]</scope>
    <source>
        <strain evidence="2 3">AS_MEX2019</strain>
        <tissue evidence="2">Muscle</tissue>
    </source>
</reference>
<proteinExistence type="predicted"/>
<evidence type="ECO:0000313" key="2">
    <source>
        <dbReference type="EMBL" id="MEQ2287955.1"/>
    </source>
</evidence>
<accession>A0ABV0Y2N7</accession>
<name>A0ABV0Y2N7_9TELE</name>
<evidence type="ECO:0000313" key="3">
    <source>
        <dbReference type="Proteomes" id="UP001469553"/>
    </source>
</evidence>
<comment type="caution">
    <text evidence="2">The sequence shown here is derived from an EMBL/GenBank/DDBJ whole genome shotgun (WGS) entry which is preliminary data.</text>
</comment>
<sequence length="117" mass="12625">MVLRRLSGSFCVSCDQHGGGQKEEPEEESVLLNKELAENHEAVLPDFPEDPLSTELSDPAHFIRRSVLLRGLRWVLKQETGSCQVLFNAGKAAGTGSARTHPFPVAGLPHAGGVKLP</sequence>
<protein>
    <submittedName>
        <fullName evidence="2">Uncharacterized protein</fullName>
    </submittedName>
</protein>
<evidence type="ECO:0000256" key="1">
    <source>
        <dbReference type="SAM" id="MobiDB-lite"/>
    </source>
</evidence>